<organism evidence="2 3">
    <name type="scientific">Acanthosepion pharaonis</name>
    <name type="common">Pharaoh cuttlefish</name>
    <name type="synonym">Sepia pharaonis</name>
    <dbReference type="NCBI Taxonomy" id="158019"/>
    <lineage>
        <taxon>Eukaryota</taxon>
        <taxon>Metazoa</taxon>
        <taxon>Spiralia</taxon>
        <taxon>Lophotrochozoa</taxon>
        <taxon>Mollusca</taxon>
        <taxon>Cephalopoda</taxon>
        <taxon>Coleoidea</taxon>
        <taxon>Decapodiformes</taxon>
        <taxon>Sepiida</taxon>
        <taxon>Sepiina</taxon>
        <taxon>Sepiidae</taxon>
        <taxon>Acanthosepion</taxon>
    </lineage>
</organism>
<dbReference type="AlphaFoldDB" id="A0A812BYK2"/>
<sequence>MRSGMRSVRKRCAVVCVRARPRHFHRLPAASQDVVSSVTNRIAAAECLFFPRVLAARLRVGKTDRRTVYVSRRSVHLYPRCRRRRRRLRQGSTSFVATDTVKPAWRGSSSPPPSHRRVCPSNAVVMLLVESPGTSNVCSSITRRRRRLRRLLPHFRSATNGSILHAILRRPVTVSAQSKSPSSVRRRRRPFFVYHHLAGLRRETRGHSSSVKWRPLPGTLARSTGAGERLRFRLLFAPPSRPRSLLVSPSAITDFVSLTPAPCVDDAKDRSVFAVCRWRGDERAHEKERYLVDPASSHMLVSKLKPCKCKFTPRIRTGETANGSGTGPNPRDRNPPRRRWITVAILELIHVTQAAIGRRVAVACVPSRAWAPASTVTAAVGGGVSRRGQRAARSALVTLDNSLVDRTGFHAWRRVSRGSALSTVDGRLSAYRGYYGPRDRNEYTSNPLTRTNRRASLVPAAAVIPAPVAYIKVVAVKKLVVRTRVRGRVRGPGGRRRHRPSLTLVVRAHSRPFPPVSTACTSATRSCRRSYAGSSRCFRRRRRGRSGARGQKAVRSNAAFLPVGGGRPAAFTRRLRRRRRLKRACVASLRLALSPRASLPLFFPRGGGLLFPSRPPVYPRALLYLPPRLIFASVLRACAVGGFSSKGALDRVSAAAGTFTLKKLECSERAVQACIR</sequence>
<name>A0A812BYK2_ACAPH</name>
<reference evidence="2" key="1">
    <citation type="submission" date="2021-01" db="EMBL/GenBank/DDBJ databases">
        <authorList>
            <person name="Li R."/>
            <person name="Bekaert M."/>
        </authorList>
    </citation>
    <scope>NUCLEOTIDE SEQUENCE</scope>
    <source>
        <strain evidence="2">Farmed</strain>
    </source>
</reference>
<comment type="caution">
    <text evidence="2">The sequence shown here is derived from an EMBL/GenBank/DDBJ whole genome shotgun (WGS) entry which is preliminary data.</text>
</comment>
<proteinExistence type="predicted"/>
<evidence type="ECO:0000256" key="1">
    <source>
        <dbReference type="SAM" id="MobiDB-lite"/>
    </source>
</evidence>
<dbReference type="Proteomes" id="UP000597762">
    <property type="component" value="Unassembled WGS sequence"/>
</dbReference>
<protein>
    <submittedName>
        <fullName evidence="2">Uncharacterized protein</fullName>
    </submittedName>
</protein>
<gene>
    <name evidence="2" type="ORF">SPHA_25045</name>
</gene>
<feature type="region of interest" description="Disordered" evidence="1">
    <location>
        <begin position="315"/>
        <end position="336"/>
    </location>
</feature>
<evidence type="ECO:0000313" key="2">
    <source>
        <dbReference type="EMBL" id="CAE1246143.1"/>
    </source>
</evidence>
<dbReference type="OrthoDB" id="10071313at2759"/>
<accession>A0A812BYK2</accession>
<keyword evidence="3" id="KW-1185">Reference proteome</keyword>
<evidence type="ECO:0000313" key="3">
    <source>
        <dbReference type="Proteomes" id="UP000597762"/>
    </source>
</evidence>
<dbReference type="EMBL" id="CAHIKZ030000946">
    <property type="protein sequence ID" value="CAE1246143.1"/>
    <property type="molecule type" value="Genomic_DNA"/>
</dbReference>